<reference evidence="2 3" key="1">
    <citation type="journal article" date="2013" name="Genome Announc.">
        <title>Draft genome sequence of MKD8, a conjugal recipient Mycobacterium smegmatis strain.</title>
        <authorList>
            <person name="Gray T.A."/>
            <person name="Palumbo M.J."/>
            <person name="Derbyshire K.M."/>
        </authorList>
    </citation>
    <scope>NUCLEOTIDE SEQUENCE [LARGE SCALE GENOMIC DNA]</scope>
    <source>
        <strain evidence="2 3">MKD8</strain>
    </source>
</reference>
<name>A0A2U9PQD0_MYCSE</name>
<dbReference type="EMBL" id="CP027541">
    <property type="protein sequence ID" value="AWT53898.1"/>
    <property type="molecule type" value="Genomic_DNA"/>
</dbReference>
<dbReference type="SUPFAM" id="SSF109854">
    <property type="entry name" value="DinB/YfiT-like putative metalloenzymes"/>
    <property type="match status" value="1"/>
</dbReference>
<protein>
    <recommendedName>
        <fullName evidence="1">Mycothiol-dependent maleylpyruvate isomerase metal-binding domain-containing protein</fullName>
    </recommendedName>
</protein>
<dbReference type="Proteomes" id="UP000011200">
    <property type="component" value="Chromosome"/>
</dbReference>
<dbReference type="InterPro" id="IPR034660">
    <property type="entry name" value="DinB/YfiT-like"/>
</dbReference>
<evidence type="ECO:0000313" key="3">
    <source>
        <dbReference type="Proteomes" id="UP000011200"/>
    </source>
</evidence>
<evidence type="ECO:0000259" key="1">
    <source>
        <dbReference type="Pfam" id="PF11716"/>
    </source>
</evidence>
<proteinExistence type="predicted"/>
<evidence type="ECO:0000313" key="2">
    <source>
        <dbReference type="EMBL" id="AWT53898.1"/>
    </source>
</evidence>
<accession>A0A2U9PQD0</accession>
<gene>
    <name evidence="2" type="ORF">D806_029240</name>
</gene>
<organism evidence="2 3">
    <name type="scientific">Mycolicibacterium smegmatis (strain MKD8)</name>
    <name type="common">Mycobacterium smegmatis</name>
    <dbReference type="NCBI Taxonomy" id="1214915"/>
    <lineage>
        <taxon>Bacteria</taxon>
        <taxon>Bacillati</taxon>
        <taxon>Actinomycetota</taxon>
        <taxon>Actinomycetes</taxon>
        <taxon>Mycobacteriales</taxon>
        <taxon>Mycobacteriaceae</taxon>
        <taxon>Mycolicibacterium</taxon>
    </lineage>
</organism>
<feature type="domain" description="Mycothiol-dependent maleylpyruvate isomerase metal-binding" evidence="1">
    <location>
        <begin position="14"/>
        <end position="166"/>
    </location>
</feature>
<sequence>MTRGVGDVVMVETLADAWERWGRRCAGLTAAQWRARTRCEGWDVRSLVAHVCPEVTTFESLAAATVSGDAAVTDAAQLLRIFNQPDGVATTTAGRIAERAATEATALTPEDAANRFAECARRVRAMPEMTRPRDTVIRYPVVGSTTLAVVAEVALMEATVHLLDLAAAVGGVEPSGAALTATRDLLVAVPDPVAIVEVLAGRREPAAAVPAIH</sequence>
<dbReference type="Gene3D" id="1.20.120.450">
    <property type="entry name" value="dinb family like domain"/>
    <property type="match status" value="1"/>
</dbReference>
<dbReference type="InterPro" id="IPR024344">
    <property type="entry name" value="MDMPI_metal-binding"/>
</dbReference>
<dbReference type="Pfam" id="PF11716">
    <property type="entry name" value="MDMPI_N"/>
    <property type="match status" value="1"/>
</dbReference>
<dbReference type="RefSeq" id="WP_003894335.1">
    <property type="nucleotide sequence ID" value="NZ_CP027541.1"/>
</dbReference>
<dbReference type="GO" id="GO:0046872">
    <property type="term" value="F:metal ion binding"/>
    <property type="evidence" value="ECO:0007669"/>
    <property type="project" value="InterPro"/>
</dbReference>
<reference evidence="3" key="2">
    <citation type="submission" date="2018-03" db="EMBL/GenBank/DDBJ databases">
        <authorList>
            <person name="Derbyshire K."/>
            <person name="Gray T.A."/>
            <person name="Champion M."/>
        </authorList>
    </citation>
    <scope>NUCLEOTIDE SEQUENCE [LARGE SCALE GENOMIC DNA]</scope>
    <source>
        <strain evidence="3">MKD8</strain>
    </source>
</reference>
<dbReference type="AlphaFoldDB" id="A0A2U9PQD0"/>